<dbReference type="PRINTS" id="PR00081">
    <property type="entry name" value="GDHRDH"/>
</dbReference>
<evidence type="ECO:0000256" key="1">
    <source>
        <dbReference type="ARBA" id="ARBA00006484"/>
    </source>
</evidence>
<dbReference type="InterPro" id="IPR002347">
    <property type="entry name" value="SDR_fam"/>
</dbReference>
<evidence type="ECO:0000256" key="2">
    <source>
        <dbReference type="ARBA" id="ARBA00022857"/>
    </source>
</evidence>
<dbReference type="PANTHER" id="PTHR43669">
    <property type="entry name" value="5-KETO-D-GLUCONATE 5-REDUCTASE"/>
    <property type="match status" value="1"/>
</dbReference>
<dbReference type="EMBL" id="ML986490">
    <property type="protein sequence ID" value="KAF2277587.1"/>
    <property type="molecule type" value="Genomic_DNA"/>
</dbReference>
<dbReference type="PROSITE" id="PS00061">
    <property type="entry name" value="ADH_SHORT"/>
    <property type="match status" value="1"/>
</dbReference>
<name>A0A6A6JM51_WESOR</name>
<dbReference type="InterPro" id="IPR057326">
    <property type="entry name" value="KR_dom"/>
</dbReference>
<dbReference type="GeneID" id="54548656"/>
<dbReference type="FunFam" id="3.40.50.720:FF:000084">
    <property type="entry name" value="Short-chain dehydrogenase reductase"/>
    <property type="match status" value="1"/>
</dbReference>
<dbReference type="OrthoDB" id="1669814at2759"/>
<comment type="similarity">
    <text evidence="1">Belongs to the short-chain dehydrogenases/reductases (SDR) family.</text>
</comment>
<dbReference type="AlphaFoldDB" id="A0A6A6JM51"/>
<dbReference type="PANTHER" id="PTHR43669:SF3">
    <property type="entry name" value="ALCOHOL DEHYDROGENASE, PUTATIVE (AFU_ORTHOLOGUE AFUA_3G03445)-RELATED"/>
    <property type="match status" value="1"/>
</dbReference>
<feature type="domain" description="Ketoreductase" evidence="4">
    <location>
        <begin position="7"/>
        <end position="175"/>
    </location>
</feature>
<dbReference type="InterPro" id="IPR020904">
    <property type="entry name" value="Sc_DH/Rdtase_CS"/>
</dbReference>
<dbReference type="Pfam" id="PF13561">
    <property type="entry name" value="adh_short_C2"/>
    <property type="match status" value="1"/>
</dbReference>
<dbReference type="Proteomes" id="UP000800097">
    <property type="component" value="Unassembled WGS sequence"/>
</dbReference>
<evidence type="ECO:0000313" key="5">
    <source>
        <dbReference type="EMBL" id="KAF2277587.1"/>
    </source>
</evidence>
<evidence type="ECO:0000259" key="4">
    <source>
        <dbReference type="SMART" id="SM00822"/>
    </source>
</evidence>
<accession>A0A6A6JM51</accession>
<sequence>MPEIKDSNAIIIGASHGMGLETAKLLVSRGANVIITGRHADSLQSAKEQLGDKATTHQIDISSSEERKNLPKVVTATFGEQKPLDLIYVNAAHARFAPFLEYPEDILRRTIETNFIAPFMIVQSLVPLLKDGGAIVFTTSISNVRGFPGMSAYSASKAAIQSLVETMAAELASRRIRVNTVSPGFIRTPDPNVLDFPKEVLPGLDAYGVSITPMERLGEPIEVAKAVVYLGYDATFTTGSELVVDGGLTAAVKPAKA</sequence>
<organism evidence="5 6">
    <name type="scientific">Westerdykella ornata</name>
    <dbReference type="NCBI Taxonomy" id="318751"/>
    <lineage>
        <taxon>Eukaryota</taxon>
        <taxon>Fungi</taxon>
        <taxon>Dikarya</taxon>
        <taxon>Ascomycota</taxon>
        <taxon>Pezizomycotina</taxon>
        <taxon>Dothideomycetes</taxon>
        <taxon>Pleosporomycetidae</taxon>
        <taxon>Pleosporales</taxon>
        <taxon>Sporormiaceae</taxon>
        <taxon>Westerdykella</taxon>
    </lineage>
</organism>
<evidence type="ECO:0000313" key="6">
    <source>
        <dbReference type="Proteomes" id="UP000800097"/>
    </source>
</evidence>
<dbReference type="RefSeq" id="XP_033655126.1">
    <property type="nucleotide sequence ID" value="XM_033795481.1"/>
</dbReference>
<protein>
    <submittedName>
        <fullName evidence="5">Putative short chain dehydrogenase</fullName>
    </submittedName>
</protein>
<dbReference type="SUPFAM" id="SSF51735">
    <property type="entry name" value="NAD(P)-binding Rossmann-fold domains"/>
    <property type="match status" value="1"/>
</dbReference>
<proteinExistence type="inferred from homology"/>
<dbReference type="Gene3D" id="3.40.50.720">
    <property type="entry name" value="NAD(P)-binding Rossmann-like Domain"/>
    <property type="match status" value="1"/>
</dbReference>
<evidence type="ECO:0000256" key="3">
    <source>
        <dbReference type="ARBA" id="ARBA00023002"/>
    </source>
</evidence>
<dbReference type="GO" id="GO:0016491">
    <property type="term" value="F:oxidoreductase activity"/>
    <property type="evidence" value="ECO:0007669"/>
    <property type="project" value="UniProtKB-KW"/>
</dbReference>
<dbReference type="InterPro" id="IPR036291">
    <property type="entry name" value="NAD(P)-bd_dom_sf"/>
</dbReference>
<dbReference type="CDD" id="cd05233">
    <property type="entry name" value="SDR_c"/>
    <property type="match status" value="1"/>
</dbReference>
<keyword evidence="2" id="KW-0521">NADP</keyword>
<reference evidence="5" key="1">
    <citation type="journal article" date="2020" name="Stud. Mycol.">
        <title>101 Dothideomycetes genomes: a test case for predicting lifestyles and emergence of pathogens.</title>
        <authorList>
            <person name="Haridas S."/>
            <person name="Albert R."/>
            <person name="Binder M."/>
            <person name="Bloem J."/>
            <person name="Labutti K."/>
            <person name="Salamov A."/>
            <person name="Andreopoulos B."/>
            <person name="Baker S."/>
            <person name="Barry K."/>
            <person name="Bills G."/>
            <person name="Bluhm B."/>
            <person name="Cannon C."/>
            <person name="Castanera R."/>
            <person name="Culley D."/>
            <person name="Daum C."/>
            <person name="Ezra D."/>
            <person name="Gonzalez J."/>
            <person name="Henrissat B."/>
            <person name="Kuo A."/>
            <person name="Liang C."/>
            <person name="Lipzen A."/>
            <person name="Lutzoni F."/>
            <person name="Magnuson J."/>
            <person name="Mondo S."/>
            <person name="Nolan M."/>
            <person name="Ohm R."/>
            <person name="Pangilinan J."/>
            <person name="Park H.-J."/>
            <person name="Ramirez L."/>
            <person name="Alfaro M."/>
            <person name="Sun H."/>
            <person name="Tritt A."/>
            <person name="Yoshinaga Y."/>
            <person name="Zwiers L.-H."/>
            <person name="Turgeon B."/>
            <person name="Goodwin S."/>
            <person name="Spatafora J."/>
            <person name="Crous P."/>
            <person name="Grigoriev I."/>
        </authorList>
    </citation>
    <scope>NUCLEOTIDE SEQUENCE</scope>
    <source>
        <strain evidence="5">CBS 379.55</strain>
    </source>
</reference>
<keyword evidence="3" id="KW-0560">Oxidoreductase</keyword>
<dbReference type="SMART" id="SM00822">
    <property type="entry name" value="PKS_KR"/>
    <property type="match status" value="1"/>
</dbReference>
<keyword evidence="6" id="KW-1185">Reference proteome</keyword>
<gene>
    <name evidence="5" type="ORF">EI97DRAFT_375035</name>
</gene>